<dbReference type="EMBL" id="CABFPH010000037">
    <property type="protein sequence ID" value="VUD72268.1"/>
    <property type="molecule type" value="Genomic_DNA"/>
</dbReference>
<dbReference type="NCBIfam" id="TIGR00640">
    <property type="entry name" value="acid_CoA_mut_C"/>
    <property type="match status" value="1"/>
</dbReference>
<dbReference type="Proteomes" id="UP000410984">
    <property type="component" value="Unassembled WGS sequence"/>
</dbReference>
<dbReference type="EC" id="5.4.99.2" evidence="9"/>
<dbReference type="GO" id="GO:0004494">
    <property type="term" value="F:methylmalonyl-CoA mutase activity"/>
    <property type="evidence" value="ECO:0007669"/>
    <property type="project" value="UniProtKB-EC"/>
</dbReference>
<dbReference type="NCBIfam" id="TIGR00641">
    <property type="entry name" value="acid_CoA_mut_N"/>
    <property type="match status" value="1"/>
</dbReference>
<sequence length="689" mass="74932">MSGQPAIAESKQQTDANRADIRRDKPWIIRTYAGHSTAAESNALYRGNLAKGQTGLSVAFDLPTQTGYDPDHELSRGEVGKVGVSIAHLGDMRTLFDQIPLAQMNTSMTINATAPWLLSLYLAVAEEQGAPIAALQGTTQNDIIKEYLSRGTYVFPPAPSLRLTKDVILFTTKNVPKWNPMNVCSYHLQEAGATPVQELSYALAIAIAVLDTVRADPDFDEASFSDVFSRISFFVNAGMRFVTEICKMRAFAELWDEIAQERYGITDAKKRIFRYGVQVNSLGLTEQQPENNVHRILIEMLAVTLSKRARARAVQLPAWNEALGLPRPWDQQWSMRMQQILAFETDLLEYDDIFDGSTVIEAKVEALKEQTRAELKRIAEIGGAVTAVEAGELKRALVESNARRIAAIEKGDQIVVGVNKWQQGEPSPLTAGEGAIFTVSETVEMEAEARIRAWRAGRDERAVGKALEDLEQAARSGANIMPPSIAAAKAGVTTGEWGQRLRAVFGEYRAPTGVTLETVSSGAAEEAKLLIADLGERLGETPKLVVGKPGLDGHSNGAEQIALRARDVGFDVTYDGIRQTPSEIVAKAKETGAHVVGLSILSGSHVPLVREVRAKMREAGLDHVPVVVGGIISPEDELVLKNMGVRAVYTPKDYAIDQIMVGLAKVVEKALDGRTGSHAEPEAAGQQVY</sequence>
<accession>A0A509EDT8</accession>
<dbReference type="InterPro" id="IPR036724">
    <property type="entry name" value="Cobalamin-bd_sf"/>
</dbReference>
<dbReference type="GO" id="GO:0031419">
    <property type="term" value="F:cobalamin binding"/>
    <property type="evidence" value="ECO:0007669"/>
    <property type="project" value="UniProtKB-KW"/>
</dbReference>
<dbReference type="PROSITE" id="PS51332">
    <property type="entry name" value="B12_BINDING"/>
    <property type="match status" value="1"/>
</dbReference>
<evidence type="ECO:0000259" key="8">
    <source>
        <dbReference type="PROSITE" id="PS51332"/>
    </source>
</evidence>
<dbReference type="Gene3D" id="3.40.50.280">
    <property type="entry name" value="Cobalamin-binding domain"/>
    <property type="match status" value="1"/>
</dbReference>
<evidence type="ECO:0000256" key="7">
    <source>
        <dbReference type="SAM" id="MobiDB-lite"/>
    </source>
</evidence>
<dbReference type="PANTHER" id="PTHR48101">
    <property type="entry name" value="METHYLMALONYL-COA MUTASE, MITOCHONDRIAL-RELATED"/>
    <property type="match status" value="1"/>
</dbReference>
<evidence type="ECO:0000256" key="2">
    <source>
        <dbReference type="ARBA" id="ARBA00008465"/>
    </source>
</evidence>
<dbReference type="InterPro" id="IPR016176">
    <property type="entry name" value="Cbl-dep_enz_cat"/>
</dbReference>
<keyword evidence="6" id="KW-0170">Cobalt</keyword>
<dbReference type="PANTHER" id="PTHR48101:SF3">
    <property type="entry name" value="COENZYME B12-DEPENDENT MUTASE"/>
    <property type="match status" value="1"/>
</dbReference>
<dbReference type="AlphaFoldDB" id="A0A509EDT8"/>
<organism evidence="9 10">
    <name type="scientific">Methylobacterium symbioticum</name>
    <dbReference type="NCBI Taxonomy" id="2584084"/>
    <lineage>
        <taxon>Bacteria</taxon>
        <taxon>Pseudomonadati</taxon>
        <taxon>Pseudomonadota</taxon>
        <taxon>Alphaproteobacteria</taxon>
        <taxon>Hyphomicrobiales</taxon>
        <taxon>Methylobacteriaceae</taxon>
        <taxon>Methylobacterium</taxon>
    </lineage>
</organism>
<evidence type="ECO:0000256" key="1">
    <source>
        <dbReference type="ARBA" id="ARBA00001922"/>
    </source>
</evidence>
<dbReference type="SUPFAM" id="SSF51703">
    <property type="entry name" value="Cobalamin (vitamin B12)-dependent enzymes"/>
    <property type="match status" value="1"/>
</dbReference>
<dbReference type="InterPro" id="IPR006099">
    <property type="entry name" value="MeMalonylCoA_mutase_a/b_cat"/>
</dbReference>
<comment type="cofactor">
    <cofactor evidence="1">
        <name>adenosylcob(III)alamin</name>
        <dbReference type="ChEBI" id="CHEBI:18408"/>
    </cofactor>
</comment>
<dbReference type="RefSeq" id="WP_142583599.1">
    <property type="nucleotide sequence ID" value="NZ_CABFPH010000037.1"/>
</dbReference>
<dbReference type="GO" id="GO:0046872">
    <property type="term" value="F:metal ion binding"/>
    <property type="evidence" value="ECO:0007669"/>
    <property type="project" value="UniProtKB-KW"/>
</dbReference>
<dbReference type="Pfam" id="PF01642">
    <property type="entry name" value="MM_CoA_mutase"/>
    <property type="match status" value="1"/>
</dbReference>
<evidence type="ECO:0000256" key="5">
    <source>
        <dbReference type="ARBA" id="ARBA00023235"/>
    </source>
</evidence>
<gene>
    <name evidence="9" type="primary">scpA</name>
    <name evidence="9" type="ORF">MET9862_02863</name>
</gene>
<keyword evidence="3" id="KW-0846">Cobalamin</keyword>
<dbReference type="InterPro" id="IPR006159">
    <property type="entry name" value="Acid_CoA_mut_C"/>
</dbReference>
<evidence type="ECO:0000256" key="4">
    <source>
        <dbReference type="ARBA" id="ARBA00022723"/>
    </source>
</evidence>
<dbReference type="SUPFAM" id="SSF52242">
    <property type="entry name" value="Cobalamin (vitamin B12)-binding domain"/>
    <property type="match status" value="1"/>
</dbReference>
<feature type="region of interest" description="Disordered" evidence="7">
    <location>
        <begin position="1"/>
        <end position="20"/>
    </location>
</feature>
<evidence type="ECO:0000256" key="3">
    <source>
        <dbReference type="ARBA" id="ARBA00022628"/>
    </source>
</evidence>
<feature type="domain" description="B12-binding" evidence="8">
    <location>
        <begin position="541"/>
        <end position="670"/>
    </location>
</feature>
<keyword evidence="5 9" id="KW-0413">Isomerase</keyword>
<proteinExistence type="inferred from homology"/>
<dbReference type="Pfam" id="PF02310">
    <property type="entry name" value="B12-binding"/>
    <property type="match status" value="1"/>
</dbReference>
<dbReference type="InterPro" id="IPR006158">
    <property type="entry name" value="Cobalamin-bd"/>
</dbReference>
<keyword evidence="4" id="KW-0479">Metal-binding</keyword>
<name>A0A509EDT8_9HYPH</name>
<protein>
    <submittedName>
        <fullName evidence="9">Methylmalonyl-CoA mutase</fullName>
        <ecNumber evidence="9">5.4.99.2</ecNumber>
    </submittedName>
</protein>
<evidence type="ECO:0000256" key="6">
    <source>
        <dbReference type="ARBA" id="ARBA00023285"/>
    </source>
</evidence>
<keyword evidence="10" id="KW-1185">Reference proteome</keyword>
<evidence type="ECO:0000313" key="10">
    <source>
        <dbReference type="Proteomes" id="UP000410984"/>
    </source>
</evidence>
<reference evidence="9 10" key="1">
    <citation type="submission" date="2019-06" db="EMBL/GenBank/DDBJ databases">
        <authorList>
            <person name="Rodrigo-Torres L."/>
            <person name="Arahal R. D."/>
            <person name="Lucena T."/>
        </authorList>
    </citation>
    <scope>NUCLEOTIDE SEQUENCE [LARGE SCALE GENOMIC DNA]</scope>
    <source>
        <strain evidence="9 10">SB0023/3</strain>
    </source>
</reference>
<evidence type="ECO:0000313" key="9">
    <source>
        <dbReference type="EMBL" id="VUD72268.1"/>
    </source>
</evidence>
<dbReference type="CDD" id="cd02071">
    <property type="entry name" value="MM_CoA_mut_B12_BD"/>
    <property type="match status" value="1"/>
</dbReference>
<dbReference type="InterPro" id="IPR006098">
    <property type="entry name" value="MMCoA_mutase_a_cat"/>
</dbReference>
<dbReference type="Gene3D" id="3.20.20.240">
    <property type="entry name" value="Methylmalonyl-CoA mutase"/>
    <property type="match status" value="1"/>
</dbReference>
<comment type="similarity">
    <text evidence="2">Belongs to the methylmalonyl-CoA mutase family.</text>
</comment>
<dbReference type="OrthoDB" id="9762378at2"/>